<dbReference type="Proteomes" id="UP000233551">
    <property type="component" value="Unassembled WGS sequence"/>
</dbReference>
<dbReference type="EMBL" id="PGOL01002036">
    <property type="protein sequence ID" value="PKI51217.1"/>
    <property type="molecule type" value="Genomic_DNA"/>
</dbReference>
<gene>
    <name evidence="1" type="ORF">CRG98_028391</name>
</gene>
<comment type="caution">
    <text evidence="1">The sequence shown here is derived from an EMBL/GenBank/DDBJ whole genome shotgun (WGS) entry which is preliminary data.</text>
</comment>
<evidence type="ECO:0000313" key="1">
    <source>
        <dbReference type="EMBL" id="PKI51217.1"/>
    </source>
</evidence>
<accession>A0A2I0J4Q1</accession>
<sequence>MQNQRVQPGKVKKGVLIIVASGWDAPIDVFIGNALVASVCCLWGERCPENADSSEADVAEASMRGLRGSCWPVWAYRDVLKDAQVSLLVVRCVRWLGPFSSGCRRAAAFVTRMGISMQIWLDLNLSCLSLALAFAKVALRGFRPGGLDSFVSRFYKNKGFEGFNLQLGSILCPLDLFKTPRLCIAEAALEMGALEANGHACPGGNVCLSIEMVALMAYGSLRRFCLRLVGGTSLLGPSLLEYGEKDPIRVLGEV</sequence>
<organism evidence="1 2">
    <name type="scientific">Punica granatum</name>
    <name type="common">Pomegranate</name>
    <dbReference type="NCBI Taxonomy" id="22663"/>
    <lineage>
        <taxon>Eukaryota</taxon>
        <taxon>Viridiplantae</taxon>
        <taxon>Streptophyta</taxon>
        <taxon>Embryophyta</taxon>
        <taxon>Tracheophyta</taxon>
        <taxon>Spermatophyta</taxon>
        <taxon>Magnoliopsida</taxon>
        <taxon>eudicotyledons</taxon>
        <taxon>Gunneridae</taxon>
        <taxon>Pentapetalae</taxon>
        <taxon>rosids</taxon>
        <taxon>malvids</taxon>
        <taxon>Myrtales</taxon>
        <taxon>Lythraceae</taxon>
        <taxon>Punica</taxon>
    </lineage>
</organism>
<dbReference type="AlphaFoldDB" id="A0A2I0J4Q1"/>
<reference evidence="1 2" key="1">
    <citation type="submission" date="2017-11" db="EMBL/GenBank/DDBJ databases">
        <title>De-novo sequencing of pomegranate (Punica granatum L.) genome.</title>
        <authorList>
            <person name="Akparov Z."/>
            <person name="Amiraslanov A."/>
            <person name="Hajiyeva S."/>
            <person name="Abbasov M."/>
            <person name="Kaur K."/>
            <person name="Hamwieh A."/>
            <person name="Solovyev V."/>
            <person name="Salamov A."/>
            <person name="Braich B."/>
            <person name="Kosarev P."/>
            <person name="Mahmoud A."/>
            <person name="Hajiyev E."/>
            <person name="Babayeva S."/>
            <person name="Izzatullayeva V."/>
            <person name="Mammadov A."/>
            <person name="Mammadov A."/>
            <person name="Sharifova S."/>
            <person name="Ojaghi J."/>
            <person name="Eynullazada K."/>
            <person name="Bayramov B."/>
            <person name="Abdulazimova A."/>
            <person name="Shahmuradov I."/>
        </authorList>
    </citation>
    <scope>NUCLEOTIDE SEQUENCE [LARGE SCALE GENOMIC DNA]</scope>
    <source>
        <strain evidence="2">cv. AG2017</strain>
        <tissue evidence="1">Leaf</tissue>
    </source>
</reference>
<evidence type="ECO:0000313" key="2">
    <source>
        <dbReference type="Proteomes" id="UP000233551"/>
    </source>
</evidence>
<protein>
    <submittedName>
        <fullName evidence="1">Uncharacterized protein</fullName>
    </submittedName>
</protein>
<proteinExistence type="predicted"/>
<name>A0A2I0J4Q1_PUNGR</name>
<keyword evidence="2" id="KW-1185">Reference proteome</keyword>